<evidence type="ECO:0000256" key="1">
    <source>
        <dbReference type="ARBA" id="ARBA00004141"/>
    </source>
</evidence>
<feature type="transmembrane region" description="Helical" evidence="8">
    <location>
        <begin position="327"/>
        <end position="344"/>
    </location>
</feature>
<keyword evidence="5 8" id="KW-1133">Transmembrane helix</keyword>
<organism evidence="9 10">
    <name type="scientific">Streptacidiphilus monticola</name>
    <dbReference type="NCBI Taxonomy" id="2161674"/>
    <lineage>
        <taxon>Bacteria</taxon>
        <taxon>Bacillati</taxon>
        <taxon>Actinomycetota</taxon>
        <taxon>Actinomycetes</taxon>
        <taxon>Kitasatosporales</taxon>
        <taxon>Streptomycetaceae</taxon>
        <taxon>Streptacidiphilus</taxon>
    </lineage>
</organism>
<dbReference type="EMBL" id="JBHSQJ010000013">
    <property type="protein sequence ID" value="MFC5906527.1"/>
    <property type="molecule type" value="Genomic_DNA"/>
</dbReference>
<keyword evidence="3" id="KW-0808">Transferase</keyword>
<comment type="caution">
    <text evidence="9">The sequence shown here is derived from an EMBL/GenBank/DDBJ whole genome shotgun (WGS) entry which is preliminary data.</text>
</comment>
<protein>
    <submittedName>
        <fullName evidence="9">Polyprenol phosphomannose-dependent alpha 1,6 mannosyltransferase MptB</fullName>
    </submittedName>
</protein>
<sequence length="446" mass="44892">MSNAAARTLGLGGTCLIALGGASGAGALSTGDPAPWHRPGLGLYGTYAGLVVLLAAWWLLGRRVGRAASTPRELTLTLIVWAAPLLAAPPLFSRDVYSYVAQGAMARAGMDVYLHGPDLLGGPLLRDVAPAWRHTPAPYGPVFLTVADALEPTGVLGLRLLALAAVVLLAALLPPLARRCGVDPAAALWLGALNPLVLLHLVAGAHNDALMLALAAAALRAALDSRPVLAAVLVALAALVKAPAALGLGVVASVWAADLTGRLRTLRGLLGALAVAAVTAAAVTAAAGTGYGWVGALGTPVTSDNWSLTGLLGRLTAPLAGPEALPAWRAAGLAVTCCAALAAWRHRARLGPVHALGLVLLALALLGPALRPWYLLWGLVPLAAAAPPGRTRRCAAAASCLFSLTVLPSGFPPDARQLALAVAGAGTAVLALLALRASRGPRMASA</sequence>
<comment type="subcellular location">
    <subcellularLocation>
        <location evidence="1">Membrane</location>
        <topology evidence="1">Multi-pass membrane protein</topology>
    </subcellularLocation>
</comment>
<evidence type="ECO:0000313" key="10">
    <source>
        <dbReference type="Proteomes" id="UP001596174"/>
    </source>
</evidence>
<dbReference type="RefSeq" id="WP_380580024.1">
    <property type="nucleotide sequence ID" value="NZ_JBHSQJ010000013.1"/>
</dbReference>
<dbReference type="InterPro" id="IPR049829">
    <property type="entry name" value="MptA/B-like"/>
</dbReference>
<evidence type="ECO:0000313" key="9">
    <source>
        <dbReference type="EMBL" id="MFC5906527.1"/>
    </source>
</evidence>
<keyword evidence="6 8" id="KW-0472">Membrane</keyword>
<evidence type="ECO:0000256" key="5">
    <source>
        <dbReference type="ARBA" id="ARBA00022989"/>
    </source>
</evidence>
<dbReference type="Proteomes" id="UP001596174">
    <property type="component" value="Unassembled WGS sequence"/>
</dbReference>
<reference evidence="10" key="1">
    <citation type="journal article" date="2019" name="Int. J. Syst. Evol. Microbiol.">
        <title>The Global Catalogue of Microorganisms (GCM) 10K type strain sequencing project: providing services to taxonomists for standard genome sequencing and annotation.</title>
        <authorList>
            <consortium name="The Broad Institute Genomics Platform"/>
            <consortium name="The Broad Institute Genome Sequencing Center for Infectious Disease"/>
            <person name="Wu L."/>
            <person name="Ma J."/>
        </authorList>
    </citation>
    <scope>NUCLEOTIDE SEQUENCE [LARGE SCALE GENOMIC DNA]</scope>
    <source>
        <strain evidence="10">JCM 4816</strain>
    </source>
</reference>
<evidence type="ECO:0000256" key="8">
    <source>
        <dbReference type="SAM" id="Phobius"/>
    </source>
</evidence>
<feature type="transmembrane region" description="Helical" evidence="8">
    <location>
        <begin position="269"/>
        <end position="294"/>
    </location>
</feature>
<dbReference type="GO" id="GO:0016757">
    <property type="term" value="F:glycosyltransferase activity"/>
    <property type="evidence" value="ECO:0007669"/>
    <property type="project" value="UniProtKB-KW"/>
</dbReference>
<feature type="transmembrane region" description="Helical" evidence="8">
    <location>
        <begin position="417"/>
        <end position="435"/>
    </location>
</feature>
<name>A0ABW1FYW0_9ACTN</name>
<feature type="transmembrane region" description="Helical" evidence="8">
    <location>
        <begin position="228"/>
        <end position="257"/>
    </location>
</feature>
<comment type="similarity">
    <text evidence="7">Belongs to the MptA/B family.</text>
</comment>
<proteinExistence type="inferred from homology"/>
<keyword evidence="2 9" id="KW-0328">Glycosyltransferase</keyword>
<feature type="transmembrane region" description="Helical" evidence="8">
    <location>
        <begin position="43"/>
        <end position="61"/>
    </location>
</feature>
<evidence type="ECO:0000256" key="3">
    <source>
        <dbReference type="ARBA" id="ARBA00022679"/>
    </source>
</evidence>
<evidence type="ECO:0000256" key="6">
    <source>
        <dbReference type="ARBA" id="ARBA00023136"/>
    </source>
</evidence>
<keyword evidence="4 8" id="KW-0812">Transmembrane</keyword>
<dbReference type="NCBIfam" id="NF038066">
    <property type="entry name" value="MptB"/>
    <property type="match status" value="1"/>
</dbReference>
<accession>A0ABW1FYW0</accession>
<keyword evidence="10" id="KW-1185">Reference proteome</keyword>
<dbReference type="Pfam" id="PF26314">
    <property type="entry name" value="MptA_B_family"/>
    <property type="match status" value="1"/>
</dbReference>
<evidence type="ECO:0000256" key="2">
    <source>
        <dbReference type="ARBA" id="ARBA00022676"/>
    </source>
</evidence>
<evidence type="ECO:0000256" key="4">
    <source>
        <dbReference type="ARBA" id="ARBA00022692"/>
    </source>
</evidence>
<gene>
    <name evidence="9" type="primary">mptB</name>
    <name evidence="9" type="ORF">ACFP3V_04740</name>
</gene>
<feature type="transmembrane region" description="Helical" evidence="8">
    <location>
        <begin position="356"/>
        <end position="374"/>
    </location>
</feature>
<feature type="transmembrane region" description="Helical" evidence="8">
    <location>
        <begin position="73"/>
        <end position="92"/>
    </location>
</feature>
<feature type="transmembrane region" description="Helical" evidence="8">
    <location>
        <begin position="154"/>
        <end position="173"/>
    </location>
</feature>
<evidence type="ECO:0000256" key="7">
    <source>
        <dbReference type="ARBA" id="ARBA00043987"/>
    </source>
</evidence>